<feature type="region of interest" description="Disordered" evidence="1">
    <location>
        <begin position="1"/>
        <end position="100"/>
    </location>
</feature>
<dbReference type="Proteomes" id="UP001595698">
    <property type="component" value="Unassembled WGS sequence"/>
</dbReference>
<dbReference type="EMBL" id="JBHSBC010000003">
    <property type="protein sequence ID" value="MFC3979546.1"/>
    <property type="molecule type" value="Genomic_DNA"/>
</dbReference>
<proteinExistence type="predicted"/>
<gene>
    <name evidence="2" type="ORF">ACFOYY_05420</name>
</gene>
<accession>A0ABV8ETC2</accession>
<protein>
    <submittedName>
        <fullName evidence="2">Uncharacterized protein</fullName>
    </submittedName>
</protein>
<keyword evidence="3" id="KW-1185">Reference proteome</keyword>
<feature type="compositionally biased region" description="Low complexity" evidence="1">
    <location>
        <begin position="62"/>
        <end position="93"/>
    </location>
</feature>
<organism evidence="2 3">
    <name type="scientific">Streptosporangium jomthongense</name>
    <dbReference type="NCBI Taxonomy" id="1193683"/>
    <lineage>
        <taxon>Bacteria</taxon>
        <taxon>Bacillati</taxon>
        <taxon>Actinomycetota</taxon>
        <taxon>Actinomycetes</taxon>
        <taxon>Streptosporangiales</taxon>
        <taxon>Streptosporangiaceae</taxon>
        <taxon>Streptosporangium</taxon>
    </lineage>
</organism>
<reference evidence="3" key="1">
    <citation type="journal article" date="2019" name="Int. J. Syst. Evol. Microbiol.">
        <title>The Global Catalogue of Microorganisms (GCM) 10K type strain sequencing project: providing services to taxonomists for standard genome sequencing and annotation.</title>
        <authorList>
            <consortium name="The Broad Institute Genomics Platform"/>
            <consortium name="The Broad Institute Genome Sequencing Center for Infectious Disease"/>
            <person name="Wu L."/>
            <person name="Ma J."/>
        </authorList>
    </citation>
    <scope>NUCLEOTIDE SEQUENCE [LARGE SCALE GENOMIC DNA]</scope>
    <source>
        <strain evidence="3">TBRC 7912</strain>
    </source>
</reference>
<evidence type="ECO:0000313" key="2">
    <source>
        <dbReference type="EMBL" id="MFC3979546.1"/>
    </source>
</evidence>
<evidence type="ECO:0000313" key="3">
    <source>
        <dbReference type="Proteomes" id="UP001595698"/>
    </source>
</evidence>
<dbReference type="RefSeq" id="WP_386188328.1">
    <property type="nucleotide sequence ID" value="NZ_JBHSBC010000003.1"/>
</dbReference>
<feature type="compositionally biased region" description="Pro residues" evidence="1">
    <location>
        <begin position="36"/>
        <end position="48"/>
    </location>
</feature>
<name>A0ABV8ETC2_9ACTN</name>
<sequence>MGPSWFASDRGTFPDQQVWPPTVREEHAGISTQPFPAVPAAPLPPRQPVPAMQPLGMTQESPAPTAGVPASAPAAPAAPVADDAEPDGAAGPADPAPAKPGRTALRAVGAVLALAVAIAVPTMDGYTTYREARPPDKIHTFAAGQTASFKHVSWQVNVEVVDSIPNTRPTPPDRQWLKIRITRIALDQEGIIRRVPPEVEVRAADGRVWKVEPLDDDLPLDAKDYRVGAPYHYNMVGVVPRALSSQVEVYLRPSPARIIENESVEDMFKRSAKEEELKDNVLRFRR</sequence>
<comment type="caution">
    <text evidence="2">The sequence shown here is derived from an EMBL/GenBank/DDBJ whole genome shotgun (WGS) entry which is preliminary data.</text>
</comment>
<evidence type="ECO:0000256" key="1">
    <source>
        <dbReference type="SAM" id="MobiDB-lite"/>
    </source>
</evidence>